<comment type="caution">
    <text evidence="1">The sequence shown here is derived from an EMBL/GenBank/DDBJ whole genome shotgun (WGS) entry which is preliminary data.</text>
</comment>
<reference evidence="1" key="2">
    <citation type="submission" date="2023-06" db="EMBL/GenBank/DDBJ databases">
        <authorList>
            <consortium name="Lawrence Berkeley National Laboratory"/>
            <person name="Haridas S."/>
            <person name="Hensen N."/>
            <person name="Bonometti L."/>
            <person name="Westerberg I."/>
            <person name="Brannstrom I.O."/>
            <person name="Guillou S."/>
            <person name="Cros-Aarteil S."/>
            <person name="Calhoun S."/>
            <person name="Kuo A."/>
            <person name="Mondo S."/>
            <person name="Pangilinan J."/>
            <person name="Riley R."/>
            <person name="Labutti K."/>
            <person name="Andreopoulos B."/>
            <person name="Lipzen A."/>
            <person name="Chen C."/>
            <person name="Yanf M."/>
            <person name="Daum C."/>
            <person name="Ng V."/>
            <person name="Clum A."/>
            <person name="Steindorff A."/>
            <person name="Ohm R."/>
            <person name="Martin F."/>
            <person name="Silar P."/>
            <person name="Natvig D."/>
            <person name="Lalanne C."/>
            <person name="Gautier V."/>
            <person name="Ament-Velasquez S.L."/>
            <person name="Kruys A."/>
            <person name="Hutchinson M.I."/>
            <person name="Powell A.J."/>
            <person name="Barry K."/>
            <person name="Miller A.N."/>
            <person name="Grigoriev I.V."/>
            <person name="Debuchy R."/>
            <person name="Gladieux P."/>
            <person name="Thoren M.H."/>
            <person name="Johannesson H."/>
        </authorList>
    </citation>
    <scope>NUCLEOTIDE SEQUENCE</scope>
    <source>
        <strain evidence="1">CBS 168.71</strain>
    </source>
</reference>
<sequence length="140" mass="15619">MSTPIPIAFVNKHSLLARFIRDELLPDFDVVKTCHDLTDAGMDLRRCCDDPQAPSSHQGVGSNEEVDLKDRKAPRAVVIGLGLDEQETTTLQDMIERAVSGLVVVRVKVDYELEEAVVAMIPDLRNQLHKLVEDGTIKRE</sequence>
<keyword evidence="2" id="KW-1185">Reference proteome</keyword>
<dbReference type="Proteomes" id="UP001278766">
    <property type="component" value="Unassembled WGS sequence"/>
</dbReference>
<accession>A0AAE0HE60</accession>
<dbReference type="RefSeq" id="XP_062658143.1">
    <property type="nucleotide sequence ID" value="XM_062802413.1"/>
</dbReference>
<proteinExistence type="predicted"/>
<evidence type="ECO:0000313" key="1">
    <source>
        <dbReference type="EMBL" id="KAK3294629.1"/>
    </source>
</evidence>
<gene>
    <name evidence="1" type="ORF">B0H64DRAFT_375398</name>
</gene>
<organism evidence="1 2">
    <name type="scientific">Chaetomium fimeti</name>
    <dbReference type="NCBI Taxonomy" id="1854472"/>
    <lineage>
        <taxon>Eukaryota</taxon>
        <taxon>Fungi</taxon>
        <taxon>Dikarya</taxon>
        <taxon>Ascomycota</taxon>
        <taxon>Pezizomycotina</taxon>
        <taxon>Sordariomycetes</taxon>
        <taxon>Sordariomycetidae</taxon>
        <taxon>Sordariales</taxon>
        <taxon>Chaetomiaceae</taxon>
        <taxon>Chaetomium</taxon>
    </lineage>
</organism>
<name>A0AAE0HE60_9PEZI</name>
<dbReference type="GeneID" id="87839361"/>
<dbReference type="AlphaFoldDB" id="A0AAE0HE60"/>
<reference evidence="1" key="1">
    <citation type="journal article" date="2023" name="Mol. Phylogenet. Evol.">
        <title>Genome-scale phylogeny and comparative genomics of the fungal order Sordariales.</title>
        <authorList>
            <person name="Hensen N."/>
            <person name="Bonometti L."/>
            <person name="Westerberg I."/>
            <person name="Brannstrom I.O."/>
            <person name="Guillou S."/>
            <person name="Cros-Aarteil S."/>
            <person name="Calhoun S."/>
            <person name="Haridas S."/>
            <person name="Kuo A."/>
            <person name="Mondo S."/>
            <person name="Pangilinan J."/>
            <person name="Riley R."/>
            <person name="LaButti K."/>
            <person name="Andreopoulos B."/>
            <person name="Lipzen A."/>
            <person name="Chen C."/>
            <person name="Yan M."/>
            <person name="Daum C."/>
            <person name="Ng V."/>
            <person name="Clum A."/>
            <person name="Steindorff A."/>
            <person name="Ohm R.A."/>
            <person name="Martin F."/>
            <person name="Silar P."/>
            <person name="Natvig D.O."/>
            <person name="Lalanne C."/>
            <person name="Gautier V."/>
            <person name="Ament-Velasquez S.L."/>
            <person name="Kruys A."/>
            <person name="Hutchinson M.I."/>
            <person name="Powell A.J."/>
            <person name="Barry K."/>
            <person name="Miller A.N."/>
            <person name="Grigoriev I.V."/>
            <person name="Debuchy R."/>
            <person name="Gladieux P."/>
            <person name="Hiltunen Thoren M."/>
            <person name="Johannesson H."/>
        </authorList>
    </citation>
    <scope>NUCLEOTIDE SEQUENCE</scope>
    <source>
        <strain evidence="1">CBS 168.71</strain>
    </source>
</reference>
<evidence type="ECO:0000313" key="2">
    <source>
        <dbReference type="Proteomes" id="UP001278766"/>
    </source>
</evidence>
<protein>
    <submittedName>
        <fullName evidence="1">Uncharacterized protein</fullName>
    </submittedName>
</protein>
<dbReference type="EMBL" id="JAUEPN010000005">
    <property type="protein sequence ID" value="KAK3294629.1"/>
    <property type="molecule type" value="Genomic_DNA"/>
</dbReference>